<proteinExistence type="predicted"/>
<dbReference type="EMBL" id="WBMT01000015">
    <property type="protein sequence ID" value="KAB2344767.1"/>
    <property type="molecule type" value="Genomic_DNA"/>
</dbReference>
<sequence>MAARRRRLVSADRRTGMLWPVIFAATILLAALTLAEAGGGLAVPPVPHAQAVIADPGNGPGRGERDGEAGTGEHEARPRPAARRFGGCRDLVSTPARHAATTRLALLRHMGRPPSTPGLPARPSSRTPGACLLIALNISRT</sequence>
<organism evidence="2 3">
    <name type="scientific">Actinomadura rudentiformis</name>
    <dbReference type="NCBI Taxonomy" id="359158"/>
    <lineage>
        <taxon>Bacteria</taxon>
        <taxon>Bacillati</taxon>
        <taxon>Actinomycetota</taxon>
        <taxon>Actinomycetes</taxon>
        <taxon>Streptosporangiales</taxon>
        <taxon>Thermomonosporaceae</taxon>
        <taxon>Actinomadura</taxon>
    </lineage>
</organism>
<feature type="compositionally biased region" description="Basic and acidic residues" evidence="1">
    <location>
        <begin position="62"/>
        <end position="78"/>
    </location>
</feature>
<dbReference type="Proteomes" id="UP000468735">
    <property type="component" value="Unassembled WGS sequence"/>
</dbReference>
<evidence type="ECO:0000313" key="2">
    <source>
        <dbReference type="EMBL" id="KAB2344767.1"/>
    </source>
</evidence>
<keyword evidence="3" id="KW-1185">Reference proteome</keyword>
<accession>A0A6H9YHV3</accession>
<evidence type="ECO:0000256" key="1">
    <source>
        <dbReference type="SAM" id="MobiDB-lite"/>
    </source>
</evidence>
<evidence type="ECO:0000313" key="3">
    <source>
        <dbReference type="Proteomes" id="UP000468735"/>
    </source>
</evidence>
<name>A0A6H9YHV3_9ACTN</name>
<comment type="caution">
    <text evidence="2">The sequence shown here is derived from an EMBL/GenBank/DDBJ whole genome shotgun (WGS) entry which is preliminary data.</text>
</comment>
<reference evidence="2 3" key="1">
    <citation type="submission" date="2019-09" db="EMBL/GenBank/DDBJ databases">
        <title>Actinomadura physcomitrii sp. nov., a novel actinomycete isolated from moss [Physcomitrium sphaericum (Ludw) Fuernr].</title>
        <authorList>
            <person name="Zhuang X."/>
            <person name="Liu C."/>
        </authorList>
    </citation>
    <scope>NUCLEOTIDE SEQUENCE [LARGE SCALE GENOMIC DNA]</scope>
    <source>
        <strain evidence="2 3">HMC1</strain>
    </source>
</reference>
<dbReference type="RefSeq" id="WP_151565135.1">
    <property type="nucleotide sequence ID" value="NZ_WBMT01000015.1"/>
</dbReference>
<dbReference type="AlphaFoldDB" id="A0A6H9YHV3"/>
<feature type="region of interest" description="Disordered" evidence="1">
    <location>
        <begin position="50"/>
        <end position="92"/>
    </location>
</feature>
<protein>
    <submittedName>
        <fullName evidence="2">Uncharacterized protein</fullName>
    </submittedName>
</protein>
<gene>
    <name evidence="2" type="ORF">F8566_29635</name>
</gene>